<name>A0A9P7C0T0_9FUNG</name>
<dbReference type="AlphaFoldDB" id="A0A9P7C0T0"/>
<gene>
    <name evidence="2" type="ORF">G6F50_017029</name>
</gene>
<keyword evidence="3" id="KW-1185">Reference proteome</keyword>
<dbReference type="EMBL" id="JAANIU010011672">
    <property type="protein sequence ID" value="KAG1530885.1"/>
    <property type="molecule type" value="Genomic_DNA"/>
</dbReference>
<feature type="region of interest" description="Disordered" evidence="1">
    <location>
        <begin position="64"/>
        <end position="109"/>
    </location>
</feature>
<protein>
    <submittedName>
        <fullName evidence="2">Uncharacterized protein</fullName>
    </submittedName>
</protein>
<comment type="caution">
    <text evidence="2">The sequence shown here is derived from an EMBL/GenBank/DDBJ whole genome shotgun (WGS) entry which is preliminary data.</text>
</comment>
<dbReference type="Proteomes" id="UP000740926">
    <property type="component" value="Unassembled WGS sequence"/>
</dbReference>
<evidence type="ECO:0000313" key="2">
    <source>
        <dbReference type="EMBL" id="KAG1530885.1"/>
    </source>
</evidence>
<sequence length="109" mass="11516">MPTAMIMRGTTIGDSTKASIADLPRMLARTSRKAAGVPISMASRPVPTPTINERVIACIHTGEAGAGIERQRDHQERGGAQNGQYAQHDPPQGARLAGARHRAAQPLGQ</sequence>
<reference evidence="2 3" key="1">
    <citation type="journal article" date="2020" name="Microb. Genom.">
        <title>Genetic diversity of clinical and environmental Mucorales isolates obtained from an investigation of mucormycosis cases among solid organ transplant recipients.</title>
        <authorList>
            <person name="Nguyen M.H."/>
            <person name="Kaul D."/>
            <person name="Muto C."/>
            <person name="Cheng S.J."/>
            <person name="Richter R.A."/>
            <person name="Bruno V.M."/>
            <person name="Liu G."/>
            <person name="Beyhan S."/>
            <person name="Sundermann A.J."/>
            <person name="Mounaud S."/>
            <person name="Pasculle A.W."/>
            <person name="Nierman W.C."/>
            <person name="Driscoll E."/>
            <person name="Cumbie R."/>
            <person name="Clancy C.J."/>
            <person name="Dupont C.L."/>
        </authorList>
    </citation>
    <scope>NUCLEOTIDE SEQUENCE [LARGE SCALE GENOMIC DNA]</scope>
    <source>
        <strain evidence="2 3">GL24</strain>
    </source>
</reference>
<evidence type="ECO:0000313" key="3">
    <source>
        <dbReference type="Proteomes" id="UP000740926"/>
    </source>
</evidence>
<organism evidence="2 3">
    <name type="scientific">Rhizopus delemar</name>
    <dbReference type="NCBI Taxonomy" id="936053"/>
    <lineage>
        <taxon>Eukaryota</taxon>
        <taxon>Fungi</taxon>
        <taxon>Fungi incertae sedis</taxon>
        <taxon>Mucoromycota</taxon>
        <taxon>Mucoromycotina</taxon>
        <taxon>Mucoromycetes</taxon>
        <taxon>Mucorales</taxon>
        <taxon>Mucorineae</taxon>
        <taxon>Rhizopodaceae</taxon>
        <taxon>Rhizopus</taxon>
    </lineage>
</organism>
<proteinExistence type="predicted"/>
<evidence type="ECO:0000256" key="1">
    <source>
        <dbReference type="SAM" id="MobiDB-lite"/>
    </source>
</evidence>
<accession>A0A9P7C0T0</accession>